<feature type="transmembrane region" description="Helical" evidence="4">
    <location>
        <begin position="210"/>
        <end position="235"/>
    </location>
</feature>
<feature type="transmembrane region" description="Helical" evidence="4">
    <location>
        <begin position="174"/>
        <end position="198"/>
    </location>
</feature>
<feature type="transmembrane region" description="Helical" evidence="4">
    <location>
        <begin position="138"/>
        <end position="162"/>
    </location>
</feature>
<protein>
    <submittedName>
        <fullName evidence="6">Sensory histidine kinase DcuS</fullName>
    </submittedName>
</protein>
<feature type="transmembrane region" description="Helical" evidence="4">
    <location>
        <begin position="44"/>
        <end position="61"/>
    </location>
</feature>
<feature type="domain" description="Sensor histidine kinase NatK-like C-terminal" evidence="5">
    <location>
        <begin position="355"/>
        <end position="460"/>
    </location>
</feature>
<dbReference type="Proteomes" id="UP000095495">
    <property type="component" value="Unassembled WGS sequence"/>
</dbReference>
<dbReference type="InterPro" id="IPR016120">
    <property type="entry name" value="Sig_transdc_His_kin_SpoOB"/>
</dbReference>
<dbReference type="GO" id="GO:0000155">
    <property type="term" value="F:phosphorelay sensor kinase activity"/>
    <property type="evidence" value="ECO:0007669"/>
    <property type="project" value="InterPro"/>
</dbReference>
<feature type="transmembrane region" description="Helical" evidence="4">
    <location>
        <begin position="94"/>
        <end position="118"/>
    </location>
</feature>
<evidence type="ECO:0000313" key="7">
    <source>
        <dbReference type="Proteomes" id="UP000095495"/>
    </source>
</evidence>
<dbReference type="Pfam" id="PF14501">
    <property type="entry name" value="HATPase_c_5"/>
    <property type="match status" value="1"/>
</dbReference>
<keyword evidence="4" id="KW-0472">Membrane</keyword>
<dbReference type="GO" id="GO:0042802">
    <property type="term" value="F:identical protein binding"/>
    <property type="evidence" value="ECO:0007669"/>
    <property type="project" value="TreeGrafter"/>
</dbReference>
<name>A0A173UWQ0_9FIRM</name>
<keyword evidence="4" id="KW-1133">Transmembrane helix</keyword>
<dbReference type="Gene3D" id="3.30.565.10">
    <property type="entry name" value="Histidine kinase-like ATPase, C-terminal domain"/>
    <property type="match status" value="1"/>
</dbReference>
<keyword evidence="4" id="KW-0812">Transmembrane</keyword>
<dbReference type="EMBL" id="CYXV01000019">
    <property type="protein sequence ID" value="CUN18507.1"/>
    <property type="molecule type" value="Genomic_DNA"/>
</dbReference>
<proteinExistence type="predicted"/>
<organism evidence="6 7">
    <name type="scientific">Roseburia faecis</name>
    <dbReference type="NCBI Taxonomy" id="301302"/>
    <lineage>
        <taxon>Bacteria</taxon>
        <taxon>Bacillati</taxon>
        <taxon>Bacillota</taxon>
        <taxon>Clostridia</taxon>
        <taxon>Lachnospirales</taxon>
        <taxon>Lachnospiraceae</taxon>
        <taxon>Roseburia</taxon>
    </lineage>
</organism>
<dbReference type="InterPro" id="IPR036890">
    <property type="entry name" value="HATPase_C_sf"/>
</dbReference>
<dbReference type="InterPro" id="IPR032834">
    <property type="entry name" value="NatK-like_C"/>
</dbReference>
<evidence type="ECO:0000256" key="3">
    <source>
        <dbReference type="ARBA" id="ARBA00022777"/>
    </source>
</evidence>
<dbReference type="GeneID" id="61433279"/>
<accession>A0A173UWQ0</accession>
<evidence type="ECO:0000256" key="4">
    <source>
        <dbReference type="SAM" id="Phobius"/>
    </source>
</evidence>
<dbReference type="AlphaFoldDB" id="A0A173UWQ0"/>
<dbReference type="RefSeq" id="WP_006859239.1">
    <property type="nucleotide sequence ID" value="NZ_CYXV01000019.1"/>
</dbReference>
<keyword evidence="2" id="KW-0808">Transferase</keyword>
<feature type="transmembrane region" description="Helical" evidence="4">
    <location>
        <begin position="12"/>
        <end position="32"/>
    </location>
</feature>
<dbReference type="SUPFAM" id="SSF55874">
    <property type="entry name" value="ATPase domain of HSP90 chaperone/DNA topoisomerase II/histidine kinase"/>
    <property type="match status" value="1"/>
</dbReference>
<evidence type="ECO:0000313" key="6">
    <source>
        <dbReference type="EMBL" id="CUN18507.1"/>
    </source>
</evidence>
<keyword evidence="1" id="KW-0597">Phosphoprotein</keyword>
<dbReference type="CDD" id="cd16935">
    <property type="entry name" value="HATPase_AgrC-ComD-like"/>
    <property type="match status" value="1"/>
</dbReference>
<sequence>MSETEFVLFQNIIGGIETFLYAVCLTAFFYPFMTEKKERQGSKLKKILIVFGSYIAISLIGNFVPAYGWLGLMIVIILLTASSGYLGMNRNFTFFMGIIFFCIRNLSMLIVESIDFFTSRYWVQEKTLVEDIFRNASLNYIFIAAFRIFLFLIMLFVVGHRLGKQKIELQIRELCYLILTPIVAILFGNIIVRLWIVVKDDLIFQLYEQYPIFLGIVPVIAILFYAGILITIVSYQEMEKLQEEKKKHFIEEQQVHSIQERMEEVEQFYNGIRQMKHEMRNHLTNIKGLMESGNYEDMQQYLSKMDESMNVFEITIQTGNAVTDVIVNDKQKAASKQGVQFQSEFSYPVSDRYDAYDIGIIVNNLLQNALEACEKMNTGERYITLSGKQKRKFFLIEVRNSFDGEIKFDSNTNLPVSDKEKDISLHGIGLSNVKREVEKYMGDLDIKVKKNEFSVTILLQERRTENEY</sequence>
<dbReference type="SUPFAM" id="SSF55890">
    <property type="entry name" value="Sporulation response regulatory protein Spo0B"/>
    <property type="match status" value="1"/>
</dbReference>
<dbReference type="PANTHER" id="PTHR40448:SF1">
    <property type="entry name" value="TWO-COMPONENT SENSOR HISTIDINE KINASE"/>
    <property type="match status" value="1"/>
</dbReference>
<reference evidence="6 7" key="1">
    <citation type="submission" date="2015-09" db="EMBL/GenBank/DDBJ databases">
        <authorList>
            <consortium name="Pathogen Informatics"/>
        </authorList>
    </citation>
    <scope>NUCLEOTIDE SEQUENCE [LARGE SCALE GENOMIC DNA]</scope>
    <source>
        <strain evidence="6 7">2789STDY5608863</strain>
    </source>
</reference>
<dbReference type="PANTHER" id="PTHR40448">
    <property type="entry name" value="TWO-COMPONENT SENSOR HISTIDINE KINASE"/>
    <property type="match status" value="1"/>
</dbReference>
<evidence type="ECO:0000259" key="5">
    <source>
        <dbReference type="Pfam" id="PF14501"/>
    </source>
</evidence>
<keyword evidence="3 6" id="KW-0418">Kinase</keyword>
<gene>
    <name evidence="6" type="ORF">ERS852420_03290</name>
</gene>
<evidence type="ECO:0000256" key="2">
    <source>
        <dbReference type="ARBA" id="ARBA00022679"/>
    </source>
</evidence>
<evidence type="ECO:0000256" key="1">
    <source>
        <dbReference type="ARBA" id="ARBA00022553"/>
    </source>
</evidence>
<feature type="transmembrane region" description="Helical" evidence="4">
    <location>
        <begin position="67"/>
        <end position="87"/>
    </location>
</feature>